<name>A0A401Q8S1_SCYTO</name>
<dbReference type="GO" id="GO:0005634">
    <property type="term" value="C:nucleus"/>
    <property type="evidence" value="ECO:0007669"/>
    <property type="project" value="TreeGrafter"/>
</dbReference>
<sequence>IVKAHRKEAEEFYYCIEKDGLQKWYKRMAVILSLEQGNRLREQFGLDPCEAATPLTMAADISLDNLVEGKRKRRSNLGSTTPTRKHGESPRGLALSGKRKLMSSDEERSPAKRGRKPGSTKSGILKPSGFSSPSEGDVSSQPTSMQEAQHGPIPRNPTLFVGYAFILTAATESDRSTNKQAQRDGAVSSEEDEGETVFRSYCPWRSSVAG</sequence>
<dbReference type="GO" id="GO:0000077">
    <property type="term" value="P:DNA damage checkpoint signaling"/>
    <property type="evidence" value="ECO:0007669"/>
    <property type="project" value="TreeGrafter"/>
</dbReference>
<dbReference type="OrthoDB" id="129353at2759"/>
<dbReference type="Pfam" id="PF09038">
    <property type="entry name" value="53-BP1_Tudor"/>
    <property type="match status" value="1"/>
</dbReference>
<dbReference type="AlphaFoldDB" id="A0A401Q8S1"/>
<accession>A0A401Q8S1</accession>
<dbReference type="PANTHER" id="PTHR15321">
    <property type="entry name" value="TUMOR SUPPRESSOR P53-BINDING PROTEIN 1"/>
    <property type="match status" value="1"/>
</dbReference>
<proteinExistence type="predicted"/>
<feature type="compositionally biased region" description="Polar residues" evidence="1">
    <location>
        <begin position="129"/>
        <end position="147"/>
    </location>
</feature>
<dbReference type="GO" id="GO:0042393">
    <property type="term" value="F:histone binding"/>
    <property type="evidence" value="ECO:0007669"/>
    <property type="project" value="TreeGrafter"/>
</dbReference>
<evidence type="ECO:0000259" key="2">
    <source>
        <dbReference type="Pfam" id="PF09038"/>
    </source>
</evidence>
<evidence type="ECO:0000256" key="1">
    <source>
        <dbReference type="SAM" id="MobiDB-lite"/>
    </source>
</evidence>
<evidence type="ECO:0000313" key="4">
    <source>
        <dbReference type="Proteomes" id="UP000288216"/>
    </source>
</evidence>
<dbReference type="InterPro" id="IPR047252">
    <property type="entry name" value="TP53BP1-like"/>
</dbReference>
<dbReference type="InterPro" id="IPR015125">
    <property type="entry name" value="53-BP1_Tudor"/>
</dbReference>
<dbReference type="Proteomes" id="UP000288216">
    <property type="component" value="Unassembled WGS sequence"/>
</dbReference>
<organism evidence="3 4">
    <name type="scientific">Scyliorhinus torazame</name>
    <name type="common">Cloudy catshark</name>
    <name type="synonym">Catulus torazame</name>
    <dbReference type="NCBI Taxonomy" id="75743"/>
    <lineage>
        <taxon>Eukaryota</taxon>
        <taxon>Metazoa</taxon>
        <taxon>Chordata</taxon>
        <taxon>Craniata</taxon>
        <taxon>Vertebrata</taxon>
        <taxon>Chondrichthyes</taxon>
        <taxon>Elasmobranchii</taxon>
        <taxon>Galeomorphii</taxon>
        <taxon>Galeoidea</taxon>
        <taxon>Carcharhiniformes</taxon>
        <taxon>Scyliorhinidae</taxon>
        <taxon>Scyliorhinus</taxon>
    </lineage>
</organism>
<dbReference type="GO" id="GO:0045944">
    <property type="term" value="P:positive regulation of transcription by RNA polymerase II"/>
    <property type="evidence" value="ECO:0007669"/>
    <property type="project" value="TreeGrafter"/>
</dbReference>
<feature type="region of interest" description="Disordered" evidence="1">
    <location>
        <begin position="171"/>
        <end position="210"/>
    </location>
</feature>
<dbReference type="InterPro" id="IPR014722">
    <property type="entry name" value="Rib_uL2_dom2"/>
</dbReference>
<feature type="non-terminal residue" evidence="3">
    <location>
        <position position="1"/>
    </location>
</feature>
<keyword evidence="4" id="KW-1185">Reference proteome</keyword>
<feature type="region of interest" description="Disordered" evidence="1">
    <location>
        <begin position="70"/>
        <end position="156"/>
    </location>
</feature>
<feature type="domain" description="Tumour suppressor p53-binding protein-1 Tudor" evidence="2">
    <location>
        <begin position="1"/>
        <end position="48"/>
    </location>
</feature>
<comment type="caution">
    <text evidence="3">The sequence shown here is derived from an EMBL/GenBank/DDBJ whole genome shotgun (WGS) entry which is preliminary data.</text>
</comment>
<reference evidence="3 4" key="1">
    <citation type="journal article" date="2018" name="Nat. Ecol. Evol.">
        <title>Shark genomes provide insights into elasmobranch evolution and the origin of vertebrates.</title>
        <authorList>
            <person name="Hara Y"/>
            <person name="Yamaguchi K"/>
            <person name="Onimaru K"/>
            <person name="Kadota M"/>
            <person name="Koyanagi M"/>
            <person name="Keeley SD"/>
            <person name="Tatsumi K"/>
            <person name="Tanaka K"/>
            <person name="Motone F"/>
            <person name="Kageyama Y"/>
            <person name="Nozu R"/>
            <person name="Adachi N"/>
            <person name="Nishimura O"/>
            <person name="Nakagawa R"/>
            <person name="Tanegashima C"/>
            <person name="Kiyatake I"/>
            <person name="Matsumoto R"/>
            <person name="Murakumo K"/>
            <person name="Nishida K"/>
            <person name="Terakita A"/>
            <person name="Kuratani S"/>
            <person name="Sato K"/>
            <person name="Hyodo S Kuraku.S."/>
        </authorList>
    </citation>
    <scope>NUCLEOTIDE SEQUENCE [LARGE SCALE GENOMIC DNA]</scope>
</reference>
<dbReference type="STRING" id="75743.A0A401Q8S1"/>
<dbReference type="PANTHER" id="PTHR15321:SF3">
    <property type="entry name" value="TP53-BINDING PROTEIN 1"/>
    <property type="match status" value="1"/>
</dbReference>
<protein>
    <recommendedName>
        <fullName evidence="2">Tumour suppressor p53-binding protein-1 Tudor domain-containing protein</fullName>
    </recommendedName>
</protein>
<evidence type="ECO:0000313" key="3">
    <source>
        <dbReference type="EMBL" id="GCB81775.1"/>
    </source>
</evidence>
<dbReference type="EMBL" id="BFAA01024346">
    <property type="protein sequence ID" value="GCB81775.1"/>
    <property type="molecule type" value="Genomic_DNA"/>
</dbReference>
<dbReference type="SUPFAM" id="SSF63748">
    <property type="entry name" value="Tudor/PWWP/MBT"/>
    <property type="match status" value="1"/>
</dbReference>
<dbReference type="Gene3D" id="2.30.30.30">
    <property type="match status" value="1"/>
</dbReference>
<gene>
    <name evidence="3" type="ORF">scyTo_0022829</name>
</gene>